<dbReference type="Proteomes" id="UP000509383">
    <property type="component" value="Chromosome"/>
</dbReference>
<dbReference type="KEGG" id="ptw:TUM18999_28170"/>
<protein>
    <submittedName>
        <fullName evidence="1">Uncharacterized protein</fullName>
    </submittedName>
</protein>
<sequence>MEHFLIVKDHQEWACRRFGSLENLFSSASKADVICMAAAQVGHLQSSVKIHGEDGALEEERIYPLLSGDPLRYL</sequence>
<proteinExistence type="predicted"/>
<name>A0A6J4E5V3_9PSED</name>
<dbReference type="RefSeq" id="WP_173175711.1">
    <property type="nucleotide sequence ID" value="NZ_AP023189.1"/>
</dbReference>
<reference evidence="1 3" key="1">
    <citation type="submission" date="2020-05" db="EMBL/GenBank/DDBJ databases">
        <title>Characterization of novel class B3 metallo-beta-lactamase from novel Pseudomonas species.</title>
        <authorList>
            <person name="Yamada K."/>
            <person name="Aoki K."/>
            <person name="Ishii Y."/>
        </authorList>
    </citation>
    <scope>NUCLEOTIDE SEQUENCE [LARGE SCALE GENOMIC DNA]</scope>
    <source>
        <strain evidence="1 3">TUM18999</strain>
        <strain evidence="2 4">TUM20286</strain>
    </source>
</reference>
<gene>
    <name evidence="1" type="ORF">TUM18999_28170</name>
    <name evidence="2" type="ORF">TUM20286_17670</name>
</gene>
<dbReference type="Proteomes" id="UP001054892">
    <property type="component" value="Unassembled WGS sequence"/>
</dbReference>
<evidence type="ECO:0000313" key="4">
    <source>
        <dbReference type="Proteomes" id="UP001054892"/>
    </source>
</evidence>
<dbReference type="AlphaFoldDB" id="A0A6J4E5V3"/>
<dbReference type="EMBL" id="AP023189">
    <property type="protein sequence ID" value="BCG24626.1"/>
    <property type="molecule type" value="Genomic_DNA"/>
</dbReference>
<keyword evidence="4" id="KW-1185">Reference proteome</keyword>
<organism evidence="1 3">
    <name type="scientific">Pseudomonas tohonis</name>
    <dbReference type="NCBI Taxonomy" id="2725477"/>
    <lineage>
        <taxon>Bacteria</taxon>
        <taxon>Pseudomonadati</taxon>
        <taxon>Pseudomonadota</taxon>
        <taxon>Gammaproteobacteria</taxon>
        <taxon>Pseudomonadales</taxon>
        <taxon>Pseudomonadaceae</taxon>
        <taxon>Pseudomonas</taxon>
    </lineage>
</organism>
<evidence type="ECO:0000313" key="2">
    <source>
        <dbReference type="EMBL" id="GJN52015.1"/>
    </source>
</evidence>
<accession>A0A6J4E5V3</accession>
<dbReference type="EMBL" id="BQKM01000003">
    <property type="protein sequence ID" value="GJN52015.1"/>
    <property type="molecule type" value="Genomic_DNA"/>
</dbReference>
<evidence type="ECO:0000313" key="3">
    <source>
        <dbReference type="Proteomes" id="UP000509383"/>
    </source>
</evidence>
<evidence type="ECO:0000313" key="1">
    <source>
        <dbReference type="EMBL" id="BCG24626.1"/>
    </source>
</evidence>